<dbReference type="AlphaFoldDB" id="A0A0F9T817"/>
<evidence type="ECO:0000313" key="1">
    <source>
        <dbReference type="EMBL" id="KKN37648.1"/>
    </source>
</evidence>
<organism evidence="1">
    <name type="scientific">marine sediment metagenome</name>
    <dbReference type="NCBI Taxonomy" id="412755"/>
    <lineage>
        <taxon>unclassified sequences</taxon>
        <taxon>metagenomes</taxon>
        <taxon>ecological metagenomes</taxon>
    </lineage>
</organism>
<protein>
    <submittedName>
        <fullName evidence="1">Uncharacterized protein</fullName>
    </submittedName>
</protein>
<accession>A0A0F9T817</accession>
<name>A0A0F9T817_9ZZZZ</name>
<sequence length="117" mass="12809">MSKRDPRLPAHIVPILKPQLSVVKKPRDPNAYSATAVNMAREPSLPNTSEPTIDGLTGVRWCQKHGFTFQFDLPAVRVFDETGELLGMAYNANGPQGLIEAIQAVKKNPRKSDIVSG</sequence>
<dbReference type="EMBL" id="LAZR01001880">
    <property type="protein sequence ID" value="KKN37648.1"/>
    <property type="molecule type" value="Genomic_DNA"/>
</dbReference>
<comment type="caution">
    <text evidence="1">The sequence shown here is derived from an EMBL/GenBank/DDBJ whole genome shotgun (WGS) entry which is preliminary data.</text>
</comment>
<gene>
    <name evidence="1" type="ORF">LCGC14_0761290</name>
</gene>
<reference evidence="1" key="1">
    <citation type="journal article" date="2015" name="Nature">
        <title>Complex archaea that bridge the gap between prokaryotes and eukaryotes.</title>
        <authorList>
            <person name="Spang A."/>
            <person name="Saw J.H."/>
            <person name="Jorgensen S.L."/>
            <person name="Zaremba-Niedzwiedzka K."/>
            <person name="Martijn J."/>
            <person name="Lind A.E."/>
            <person name="van Eijk R."/>
            <person name="Schleper C."/>
            <person name="Guy L."/>
            <person name="Ettema T.J."/>
        </authorList>
    </citation>
    <scope>NUCLEOTIDE SEQUENCE</scope>
</reference>
<proteinExistence type="predicted"/>